<feature type="non-terminal residue" evidence="1">
    <location>
        <position position="1"/>
    </location>
</feature>
<evidence type="ECO:0000313" key="1">
    <source>
        <dbReference type="EMBL" id="GAH92682.1"/>
    </source>
</evidence>
<comment type="caution">
    <text evidence="1">The sequence shown here is derived from an EMBL/GenBank/DDBJ whole genome shotgun (WGS) entry which is preliminary data.</text>
</comment>
<sequence length="39" mass="4434">RGKKGFKEEVSNYKGIDIVNIILPEDTDLEPLKSILTLF</sequence>
<gene>
    <name evidence="1" type="ORF">S06H3_03525</name>
</gene>
<proteinExistence type="predicted"/>
<name>X1JFB1_9ZZZZ</name>
<dbReference type="AlphaFoldDB" id="X1JFB1"/>
<dbReference type="EMBL" id="BARV01001156">
    <property type="protein sequence ID" value="GAH92682.1"/>
    <property type="molecule type" value="Genomic_DNA"/>
</dbReference>
<reference evidence="1" key="1">
    <citation type="journal article" date="2014" name="Front. Microbiol.">
        <title>High frequency of phylogenetically diverse reductive dehalogenase-homologous genes in deep subseafloor sedimentary metagenomes.</title>
        <authorList>
            <person name="Kawai M."/>
            <person name="Futagami T."/>
            <person name="Toyoda A."/>
            <person name="Takaki Y."/>
            <person name="Nishi S."/>
            <person name="Hori S."/>
            <person name="Arai W."/>
            <person name="Tsubouchi T."/>
            <person name="Morono Y."/>
            <person name="Uchiyama I."/>
            <person name="Ito T."/>
            <person name="Fujiyama A."/>
            <person name="Inagaki F."/>
            <person name="Takami H."/>
        </authorList>
    </citation>
    <scope>NUCLEOTIDE SEQUENCE</scope>
    <source>
        <strain evidence="1">Expedition CK06-06</strain>
    </source>
</reference>
<protein>
    <submittedName>
        <fullName evidence="1">Uncharacterized protein</fullName>
    </submittedName>
</protein>
<accession>X1JFB1</accession>
<organism evidence="1">
    <name type="scientific">marine sediment metagenome</name>
    <dbReference type="NCBI Taxonomy" id="412755"/>
    <lineage>
        <taxon>unclassified sequences</taxon>
        <taxon>metagenomes</taxon>
        <taxon>ecological metagenomes</taxon>
    </lineage>
</organism>